<organism evidence="1 2">
    <name type="scientific">Aegilops tauschii subsp. strangulata</name>
    <name type="common">Goatgrass</name>
    <dbReference type="NCBI Taxonomy" id="200361"/>
    <lineage>
        <taxon>Eukaryota</taxon>
        <taxon>Viridiplantae</taxon>
        <taxon>Streptophyta</taxon>
        <taxon>Embryophyta</taxon>
        <taxon>Tracheophyta</taxon>
        <taxon>Spermatophyta</taxon>
        <taxon>Magnoliopsida</taxon>
        <taxon>Liliopsida</taxon>
        <taxon>Poales</taxon>
        <taxon>Poaceae</taxon>
        <taxon>BOP clade</taxon>
        <taxon>Pooideae</taxon>
        <taxon>Triticodae</taxon>
        <taxon>Triticeae</taxon>
        <taxon>Triticinae</taxon>
        <taxon>Aegilops</taxon>
    </lineage>
</organism>
<dbReference type="InterPro" id="IPR032567">
    <property type="entry name" value="RTL1-rel"/>
</dbReference>
<dbReference type="PANTHER" id="PTHR15503">
    <property type="entry name" value="LDOC1 RELATED"/>
    <property type="match status" value="1"/>
</dbReference>
<evidence type="ECO:0000313" key="2">
    <source>
        <dbReference type="Proteomes" id="UP000015105"/>
    </source>
</evidence>
<dbReference type="PANTHER" id="PTHR15503:SF22">
    <property type="entry name" value="TRANSPOSON TY3-I GAG POLYPROTEIN"/>
    <property type="match status" value="1"/>
</dbReference>
<dbReference type="InterPro" id="IPR021109">
    <property type="entry name" value="Peptidase_aspartic_dom_sf"/>
</dbReference>
<dbReference type="Gene3D" id="2.40.70.10">
    <property type="entry name" value="Acid Proteases"/>
    <property type="match status" value="1"/>
</dbReference>
<name>A0A453RR11_AEGTS</name>
<dbReference type="EnsemblPlants" id="AET7Gv20666500.1">
    <property type="protein sequence ID" value="AET7Gv20666500.1"/>
    <property type="gene ID" value="AET7Gv20666500"/>
</dbReference>
<reference evidence="2" key="2">
    <citation type="journal article" date="2017" name="Nat. Plants">
        <title>The Aegilops tauschii genome reveals multiple impacts of transposons.</title>
        <authorList>
            <person name="Zhao G."/>
            <person name="Zou C."/>
            <person name="Li K."/>
            <person name="Wang K."/>
            <person name="Li T."/>
            <person name="Gao L."/>
            <person name="Zhang X."/>
            <person name="Wang H."/>
            <person name="Yang Z."/>
            <person name="Liu X."/>
            <person name="Jiang W."/>
            <person name="Mao L."/>
            <person name="Kong X."/>
            <person name="Jiao Y."/>
            <person name="Jia J."/>
        </authorList>
    </citation>
    <scope>NUCLEOTIDE SEQUENCE [LARGE SCALE GENOMIC DNA]</scope>
    <source>
        <strain evidence="2">cv. AL8/78</strain>
    </source>
</reference>
<dbReference type="STRING" id="200361.A0A453RR11"/>
<protein>
    <recommendedName>
        <fullName evidence="3">Peptidase A2 domain-containing protein</fullName>
    </recommendedName>
</protein>
<keyword evidence="2" id="KW-1185">Reference proteome</keyword>
<reference evidence="1" key="4">
    <citation type="submission" date="2019-03" db="UniProtKB">
        <authorList>
            <consortium name="EnsemblPlants"/>
        </authorList>
    </citation>
    <scope>IDENTIFICATION</scope>
</reference>
<dbReference type="InterPro" id="IPR001969">
    <property type="entry name" value="Aspartic_peptidase_AS"/>
</dbReference>
<reference evidence="1" key="5">
    <citation type="journal article" date="2021" name="G3 (Bethesda)">
        <title>Aegilops tauschii genome assembly Aet v5.0 features greater sequence contiguity and improved annotation.</title>
        <authorList>
            <person name="Wang L."/>
            <person name="Zhu T."/>
            <person name="Rodriguez J.C."/>
            <person name="Deal K.R."/>
            <person name="Dubcovsky J."/>
            <person name="McGuire P.E."/>
            <person name="Lux T."/>
            <person name="Spannagl M."/>
            <person name="Mayer K.F.X."/>
            <person name="Baldrich P."/>
            <person name="Meyers B.C."/>
            <person name="Huo N."/>
            <person name="Gu Y.Q."/>
            <person name="Zhou H."/>
            <person name="Devos K.M."/>
            <person name="Bennetzen J.L."/>
            <person name="Unver T."/>
            <person name="Budak H."/>
            <person name="Gulick P.J."/>
            <person name="Galiba G."/>
            <person name="Kalapos B."/>
            <person name="Nelson D.R."/>
            <person name="Li P."/>
            <person name="You F.M."/>
            <person name="Luo M.C."/>
            <person name="Dvorak J."/>
        </authorList>
    </citation>
    <scope>NUCLEOTIDE SEQUENCE [LARGE SCALE GENOMIC DNA]</scope>
    <source>
        <strain evidence="1">cv. AL8/78</strain>
    </source>
</reference>
<evidence type="ECO:0000313" key="1">
    <source>
        <dbReference type="EnsemblPlants" id="AET7Gv20666500.1"/>
    </source>
</evidence>
<evidence type="ECO:0008006" key="3">
    <source>
        <dbReference type="Google" id="ProtNLM"/>
    </source>
</evidence>
<dbReference type="AlphaFoldDB" id="A0A453RR11"/>
<dbReference type="CDD" id="cd00303">
    <property type="entry name" value="retropepsin_like"/>
    <property type="match status" value="1"/>
</dbReference>
<dbReference type="SUPFAM" id="SSF50630">
    <property type="entry name" value="Acid proteases"/>
    <property type="match status" value="1"/>
</dbReference>
<proteinExistence type="predicted"/>
<dbReference type="Gramene" id="AET7Gv20666500.1">
    <property type="protein sequence ID" value="AET7Gv20666500.1"/>
    <property type="gene ID" value="AET7Gv20666500"/>
</dbReference>
<reference evidence="2" key="1">
    <citation type="journal article" date="2014" name="Science">
        <title>Ancient hybridizations among the ancestral genomes of bread wheat.</title>
        <authorList>
            <consortium name="International Wheat Genome Sequencing Consortium,"/>
            <person name="Marcussen T."/>
            <person name="Sandve S.R."/>
            <person name="Heier L."/>
            <person name="Spannagl M."/>
            <person name="Pfeifer M."/>
            <person name="Jakobsen K.S."/>
            <person name="Wulff B.B."/>
            <person name="Steuernagel B."/>
            <person name="Mayer K.F."/>
            <person name="Olsen O.A."/>
        </authorList>
    </citation>
    <scope>NUCLEOTIDE SEQUENCE [LARGE SCALE GENOMIC DNA]</scope>
    <source>
        <strain evidence="2">cv. AL8/78</strain>
    </source>
</reference>
<reference evidence="1" key="3">
    <citation type="journal article" date="2017" name="Nature">
        <title>Genome sequence of the progenitor of the wheat D genome Aegilops tauschii.</title>
        <authorList>
            <person name="Luo M.C."/>
            <person name="Gu Y.Q."/>
            <person name="Puiu D."/>
            <person name="Wang H."/>
            <person name="Twardziok S.O."/>
            <person name="Deal K.R."/>
            <person name="Huo N."/>
            <person name="Zhu T."/>
            <person name="Wang L."/>
            <person name="Wang Y."/>
            <person name="McGuire P.E."/>
            <person name="Liu S."/>
            <person name="Long H."/>
            <person name="Ramasamy R.K."/>
            <person name="Rodriguez J.C."/>
            <person name="Van S.L."/>
            <person name="Yuan L."/>
            <person name="Wang Z."/>
            <person name="Xia Z."/>
            <person name="Xiao L."/>
            <person name="Anderson O.D."/>
            <person name="Ouyang S."/>
            <person name="Liang Y."/>
            <person name="Zimin A.V."/>
            <person name="Pertea G."/>
            <person name="Qi P."/>
            <person name="Bennetzen J.L."/>
            <person name="Dai X."/>
            <person name="Dawson M.W."/>
            <person name="Muller H.G."/>
            <person name="Kugler K."/>
            <person name="Rivarola-Duarte L."/>
            <person name="Spannagl M."/>
            <person name="Mayer K.F.X."/>
            <person name="Lu F.H."/>
            <person name="Bevan M.W."/>
            <person name="Leroy P."/>
            <person name="Li P."/>
            <person name="You F.M."/>
            <person name="Sun Q."/>
            <person name="Liu Z."/>
            <person name="Lyons E."/>
            <person name="Wicker T."/>
            <person name="Salzberg S.L."/>
            <person name="Devos K.M."/>
            <person name="Dvorak J."/>
        </authorList>
    </citation>
    <scope>NUCLEOTIDE SEQUENCE [LARGE SCALE GENOMIC DNA]</scope>
    <source>
        <strain evidence="1">cv. AL8/78</strain>
    </source>
</reference>
<accession>A0A453RR11</accession>
<dbReference type="Pfam" id="PF08284">
    <property type="entry name" value="RVP_2"/>
    <property type="match status" value="1"/>
</dbReference>
<dbReference type="GO" id="GO:0004190">
    <property type="term" value="F:aspartic-type endopeptidase activity"/>
    <property type="evidence" value="ECO:0007669"/>
    <property type="project" value="InterPro"/>
</dbReference>
<sequence>VEQSTADCATISVTTLSGAAHPETIQPRALVGNQVVLILVDSGSTHTFVDQALLSRISVTADKLSQPMKVRVINGELVQCTELVSQLTWWIQGHNFTIVMHVLPLGGHDIILGMDWLEQWGVMRCHWAEKWIQFKYSGQEVKLQGVLPVTPTVIEEVTAEQLLKWEKGNEVWATAVLNRIVMTI</sequence>
<dbReference type="PROSITE" id="PS00141">
    <property type="entry name" value="ASP_PROTEASE"/>
    <property type="match status" value="1"/>
</dbReference>
<dbReference type="GO" id="GO:0006508">
    <property type="term" value="P:proteolysis"/>
    <property type="evidence" value="ECO:0007669"/>
    <property type="project" value="InterPro"/>
</dbReference>
<dbReference type="Proteomes" id="UP000015105">
    <property type="component" value="Chromosome 7D"/>
</dbReference>